<dbReference type="AlphaFoldDB" id="A0A1S8ABI2"/>
<organism evidence="2">
    <name type="scientific">Rosellinia necatrix</name>
    <name type="common">White root-rot fungus</name>
    <dbReference type="NCBI Taxonomy" id="77044"/>
    <lineage>
        <taxon>Eukaryota</taxon>
        <taxon>Fungi</taxon>
        <taxon>Dikarya</taxon>
        <taxon>Ascomycota</taxon>
        <taxon>Pezizomycotina</taxon>
        <taxon>Sordariomycetes</taxon>
        <taxon>Xylariomycetidae</taxon>
        <taxon>Xylariales</taxon>
        <taxon>Xylariaceae</taxon>
        <taxon>Rosellinia</taxon>
    </lineage>
</organism>
<evidence type="ECO:0000313" key="3">
    <source>
        <dbReference type="Proteomes" id="UP000054516"/>
    </source>
</evidence>
<evidence type="ECO:0000256" key="1">
    <source>
        <dbReference type="SAM" id="MobiDB-lite"/>
    </source>
</evidence>
<protein>
    <submittedName>
        <fullName evidence="2">Uncharacterized protein</fullName>
    </submittedName>
</protein>
<name>A0A1S8ABI2_ROSNE</name>
<dbReference type="EMBL" id="DF977510">
    <property type="protein sequence ID" value="GAW27050.1"/>
    <property type="molecule type" value="Genomic_DNA"/>
</dbReference>
<feature type="compositionally biased region" description="Polar residues" evidence="1">
    <location>
        <begin position="1"/>
        <end position="19"/>
    </location>
</feature>
<gene>
    <name evidence="2" type="ORF">SAMD00023353_6500230</name>
</gene>
<proteinExistence type="predicted"/>
<reference evidence="2" key="1">
    <citation type="submission" date="2016-03" db="EMBL/GenBank/DDBJ databases">
        <title>Draft genome sequence of Rosellinia necatrix.</title>
        <authorList>
            <person name="Kanematsu S."/>
        </authorList>
    </citation>
    <scope>NUCLEOTIDE SEQUENCE [LARGE SCALE GENOMIC DNA]</scope>
    <source>
        <strain evidence="2">W97</strain>
    </source>
</reference>
<keyword evidence="3" id="KW-1185">Reference proteome</keyword>
<dbReference type="Proteomes" id="UP000054516">
    <property type="component" value="Unassembled WGS sequence"/>
</dbReference>
<feature type="region of interest" description="Disordered" evidence="1">
    <location>
        <begin position="1"/>
        <end position="20"/>
    </location>
</feature>
<evidence type="ECO:0000313" key="2">
    <source>
        <dbReference type="EMBL" id="GAW27050.1"/>
    </source>
</evidence>
<sequence>MFTQSFQQQGPTANDNTGLVESPVSIEPIAQHVGEDPQILIQNMTESEFNQHLQNYPGYVRDVYEEFEVDRFKRIPGRLSNLCKGTQRHLTRDEVPKMDRWMQ</sequence>
<accession>A0A1S8ABI2</accession>